<gene>
    <name evidence="3" type="ORF">OHC33_007678</name>
</gene>
<protein>
    <submittedName>
        <fullName evidence="3">Uncharacterized protein</fullName>
    </submittedName>
</protein>
<feature type="compositionally biased region" description="Basic residues" evidence="2">
    <location>
        <begin position="777"/>
        <end position="794"/>
    </location>
</feature>
<dbReference type="Proteomes" id="UP001316803">
    <property type="component" value="Unassembled WGS sequence"/>
</dbReference>
<feature type="compositionally biased region" description="Basic and acidic residues" evidence="2">
    <location>
        <begin position="593"/>
        <end position="604"/>
    </location>
</feature>
<organism evidence="3 4">
    <name type="scientific">Knufia fluminis</name>
    <dbReference type="NCBI Taxonomy" id="191047"/>
    <lineage>
        <taxon>Eukaryota</taxon>
        <taxon>Fungi</taxon>
        <taxon>Dikarya</taxon>
        <taxon>Ascomycota</taxon>
        <taxon>Pezizomycotina</taxon>
        <taxon>Eurotiomycetes</taxon>
        <taxon>Chaetothyriomycetidae</taxon>
        <taxon>Chaetothyriales</taxon>
        <taxon>Trichomeriaceae</taxon>
        <taxon>Knufia</taxon>
    </lineage>
</organism>
<reference evidence="3 4" key="1">
    <citation type="submission" date="2022-12" db="EMBL/GenBank/DDBJ databases">
        <title>Genomic features and morphological characterization of a novel Knufia sp. strain isolated from spacecraft assembly facility.</title>
        <authorList>
            <person name="Teixeira M."/>
            <person name="Chander A.M."/>
            <person name="Stajich J.E."/>
            <person name="Venkateswaran K."/>
        </authorList>
    </citation>
    <scope>NUCLEOTIDE SEQUENCE [LARGE SCALE GENOMIC DNA]</scope>
    <source>
        <strain evidence="3 4">FJI-L2-BK-P2</strain>
    </source>
</reference>
<feature type="region of interest" description="Disordered" evidence="2">
    <location>
        <begin position="769"/>
        <end position="794"/>
    </location>
</feature>
<keyword evidence="1" id="KW-0175">Coiled coil</keyword>
<sequence length="794" mass="86770">MPDIEQNKPISQKYRYSIPQLLALASTAFIRFDLAKFSYDAARAGVVPSLGDCAMTSRKSSASLLRGGNPETASSADVLLYQGNRVVRPDRQPNLPPPVERQKDEGFATFLKKHSSPTHNRVTAGGRIVPMEPRSPPPFSLSGNMTNRPQAVSGGQQFQDPKNNGNNDWIPAGQHGQDSSQPYLHHMPAGHRFLDVEAGYTAALDGSQNQDIGVDGFVHNQYDTRMATNSVSQPMPLGRSYVPAQQMGGPVMQQPVLAQHCGMAPYQATAMVNPMVGGPVGDQYNSAAAWGNFNQPYQQYAQQVMSAQELLAAYQQHYDQLDQQLKSIDRHRAMNSLDHGLAEQRRTIVQLRSDAKDLVRQYQSMLGLKRMIDSSEESFTTGFNVEAAPYVPASKVATTSHIPHKPSFDTMPVMPPIERPRGSVQRRAIPIVPPPERVNHNGTAEQNNADDSILHDSIEVDEWGVSKRPAPPEVRREQSELSDMIGSVRRHQISSQHESPEYMSDSQHSGESSEDVADDVAMPLVIPPSDSPPRDQLDEYLQIIKAMGQPKGTITQLRQIHGGVMDVEGQGLDLSAVPLPSSLQAQNSWSKVDSMRSRAPRDDQTSMMPVGPIPTEMFGGKENFSVTPMGHQKAATDAFLAQFNAVDDNMALTARHETQSLRTTSNSRVLQDGRKVAENQGPDSMRMDSTEYLAKQMAVTAIGSGTPQPIVARRETDHDLIDSAASFSPDNLNNKGYSCVSVQNIHAVGSLPNNFDGIVESRQSVQAQLAAAGNKTKSPKSPRFLRRHGGNGGA</sequence>
<feature type="coiled-coil region" evidence="1">
    <location>
        <begin position="297"/>
        <end position="361"/>
    </location>
</feature>
<feature type="region of interest" description="Disordered" evidence="2">
    <location>
        <begin position="150"/>
        <end position="179"/>
    </location>
</feature>
<comment type="caution">
    <text evidence="3">The sequence shown here is derived from an EMBL/GenBank/DDBJ whole genome shotgun (WGS) entry which is preliminary data.</text>
</comment>
<evidence type="ECO:0000313" key="3">
    <source>
        <dbReference type="EMBL" id="KAK5951260.1"/>
    </source>
</evidence>
<keyword evidence="4" id="KW-1185">Reference proteome</keyword>
<evidence type="ECO:0000256" key="2">
    <source>
        <dbReference type="SAM" id="MobiDB-lite"/>
    </source>
</evidence>
<dbReference type="AlphaFoldDB" id="A0AAN8I647"/>
<feature type="region of interest" description="Disordered" evidence="2">
    <location>
        <begin position="114"/>
        <end position="133"/>
    </location>
</feature>
<feature type="compositionally biased region" description="Polar residues" evidence="2">
    <location>
        <begin position="440"/>
        <end position="450"/>
    </location>
</feature>
<accession>A0AAN8I647</accession>
<feature type="region of interest" description="Disordered" evidence="2">
    <location>
        <begin position="83"/>
        <end position="102"/>
    </location>
</feature>
<feature type="compositionally biased region" description="Polar residues" evidence="2">
    <location>
        <begin position="150"/>
        <end position="167"/>
    </location>
</feature>
<evidence type="ECO:0000256" key="1">
    <source>
        <dbReference type="SAM" id="Coils"/>
    </source>
</evidence>
<feature type="region of interest" description="Disordered" evidence="2">
    <location>
        <begin position="585"/>
        <end position="611"/>
    </location>
</feature>
<dbReference type="EMBL" id="JAKLMC020000021">
    <property type="protein sequence ID" value="KAK5951260.1"/>
    <property type="molecule type" value="Genomic_DNA"/>
</dbReference>
<name>A0AAN8I647_9EURO</name>
<evidence type="ECO:0000313" key="4">
    <source>
        <dbReference type="Proteomes" id="UP001316803"/>
    </source>
</evidence>
<feature type="region of interest" description="Disordered" evidence="2">
    <location>
        <begin position="431"/>
        <end position="516"/>
    </location>
</feature>
<proteinExistence type="predicted"/>